<dbReference type="RefSeq" id="WP_086636462.1">
    <property type="nucleotide sequence ID" value="NZ_MRZU01000002.1"/>
</dbReference>
<dbReference type="PROSITE" id="PS51278">
    <property type="entry name" value="GATASE_TYPE_2"/>
    <property type="match status" value="1"/>
</dbReference>
<name>A0A1Y3GD87_9EURY</name>
<evidence type="ECO:0000313" key="4">
    <source>
        <dbReference type="EMBL" id="OUJ19359.1"/>
    </source>
</evidence>
<dbReference type="InterPro" id="IPR029055">
    <property type="entry name" value="Ntn_hydrolases_N"/>
</dbReference>
<evidence type="ECO:0000256" key="1">
    <source>
        <dbReference type="ARBA" id="ARBA00022679"/>
    </source>
</evidence>
<dbReference type="AlphaFoldDB" id="A0A1Y3GD87"/>
<feature type="domain" description="Glutamine amidotransferase type-2" evidence="3">
    <location>
        <begin position="2"/>
        <end position="296"/>
    </location>
</feature>
<proteinExistence type="predicted"/>
<keyword evidence="1" id="KW-0808">Transferase</keyword>
<dbReference type="SUPFAM" id="SSF56235">
    <property type="entry name" value="N-terminal nucleophile aminohydrolases (Ntn hydrolases)"/>
    <property type="match status" value="1"/>
</dbReference>
<gene>
    <name evidence="4" type="ORF">AMET1_0028</name>
</gene>
<evidence type="ECO:0000313" key="5">
    <source>
        <dbReference type="Proteomes" id="UP000195137"/>
    </source>
</evidence>
<accession>A0A1Y3GD87</accession>
<sequence length="298" mass="32839">MCGIAGIYSNNQIDVGNVLIKMLNALQHRGPDSAGIAVYGGRKKEEDTHYILVESNENSIGKVESILGKSLSKEFMKSSNTPIYSGTLKTDFRSLKNKINKIKTIDNSNVISAGSLYILKDVGPVKNLKKTVDNLDTWGTHGIGHVRFSTESVVDRYHAHPFQSYITKDISVVHNGQITNYENIKTTLENKGHEFNTTNDTECIVHYVSDKLNEGYSLNEALEMSIEDMDGPYSYIISTENELGIAKDPLGLRPGVIGEKNEVTAFASEEQAIHIALGDAEIEYLKPGEHRTIGCGSK</sequence>
<dbReference type="PANTHER" id="PTHR11907">
    <property type="entry name" value="AMIDOPHOSPHORIBOSYLTRANSFERASE"/>
    <property type="match status" value="1"/>
</dbReference>
<organism evidence="4 5">
    <name type="scientific">Methanonatronarchaeum thermophilum</name>
    <dbReference type="NCBI Taxonomy" id="1927129"/>
    <lineage>
        <taxon>Archaea</taxon>
        <taxon>Methanobacteriati</taxon>
        <taxon>Methanobacteriota</taxon>
        <taxon>Methanonatronarchaeia</taxon>
        <taxon>Methanonatronarchaeales</taxon>
        <taxon>Methanonatronarchaeaceae</taxon>
        <taxon>Methanonatronarchaeum</taxon>
    </lineage>
</organism>
<dbReference type="OrthoDB" id="372195at2157"/>
<keyword evidence="5" id="KW-1185">Reference proteome</keyword>
<dbReference type="Pfam" id="PF13537">
    <property type="entry name" value="GATase_7"/>
    <property type="match status" value="1"/>
</dbReference>
<comment type="caution">
    <text evidence="4">The sequence shown here is derived from an EMBL/GenBank/DDBJ whole genome shotgun (WGS) entry which is preliminary data.</text>
</comment>
<dbReference type="GO" id="GO:0016740">
    <property type="term" value="F:transferase activity"/>
    <property type="evidence" value="ECO:0007669"/>
    <property type="project" value="UniProtKB-KW"/>
</dbReference>
<evidence type="ECO:0000259" key="3">
    <source>
        <dbReference type="PROSITE" id="PS51278"/>
    </source>
</evidence>
<evidence type="ECO:0000256" key="2">
    <source>
        <dbReference type="ARBA" id="ARBA00022962"/>
    </source>
</evidence>
<dbReference type="Proteomes" id="UP000195137">
    <property type="component" value="Unassembled WGS sequence"/>
</dbReference>
<dbReference type="EMBL" id="MRZU01000002">
    <property type="protein sequence ID" value="OUJ19359.1"/>
    <property type="molecule type" value="Genomic_DNA"/>
</dbReference>
<dbReference type="InterPro" id="IPR017932">
    <property type="entry name" value="GATase_2_dom"/>
</dbReference>
<reference evidence="4 5" key="1">
    <citation type="submission" date="2016-12" db="EMBL/GenBank/DDBJ databases">
        <title>Discovery of methanogenic haloarchaea.</title>
        <authorList>
            <person name="Sorokin D.Y."/>
            <person name="Makarova K.S."/>
            <person name="Abbas B."/>
            <person name="Ferrer M."/>
            <person name="Golyshin P.N."/>
        </authorList>
    </citation>
    <scope>NUCLEOTIDE SEQUENCE [LARGE SCALE GENOMIC DNA]</scope>
    <source>
        <strain evidence="4">AMET1</strain>
    </source>
</reference>
<protein>
    <submittedName>
        <fullName evidence="4">Glutamate synthase domain 1</fullName>
    </submittedName>
</protein>
<dbReference type="Gene3D" id="3.60.20.10">
    <property type="entry name" value="Glutamine Phosphoribosylpyrophosphate, subunit 1, domain 1"/>
    <property type="match status" value="1"/>
</dbReference>
<keyword evidence="2" id="KW-0315">Glutamine amidotransferase</keyword>